<dbReference type="OMA" id="VCLSMNY"/>
<dbReference type="Pfam" id="PF02984">
    <property type="entry name" value="Cyclin_C"/>
    <property type="match status" value="1"/>
</dbReference>
<dbReference type="GO" id="GO:0051301">
    <property type="term" value="P:cell division"/>
    <property type="evidence" value="ECO:0007669"/>
    <property type="project" value="UniProtKB-KW"/>
</dbReference>
<dbReference type="Gramene" id="ONK75629">
    <property type="protein sequence ID" value="ONK75629"/>
    <property type="gene ID" value="A4U43_C03F18890"/>
</dbReference>
<evidence type="ECO:0000256" key="4">
    <source>
        <dbReference type="ARBA" id="ARBA00023306"/>
    </source>
</evidence>
<accession>A0A5P1FFI9</accession>
<dbReference type="PANTHER" id="PTHR10177">
    <property type="entry name" value="CYCLINS"/>
    <property type="match status" value="1"/>
</dbReference>
<evidence type="ECO:0000256" key="2">
    <source>
        <dbReference type="ARBA" id="ARBA00022618"/>
    </source>
</evidence>
<dbReference type="InterPro" id="IPR006671">
    <property type="entry name" value="Cyclin_N"/>
</dbReference>
<dbReference type="InterPro" id="IPR039361">
    <property type="entry name" value="Cyclin"/>
</dbReference>
<dbReference type="FunFam" id="1.10.472.10:FF:000040">
    <property type="entry name" value="D6-type cyclin"/>
    <property type="match status" value="1"/>
</dbReference>
<dbReference type="SMART" id="SM00385">
    <property type="entry name" value="CYCLIN"/>
    <property type="match status" value="1"/>
</dbReference>
<evidence type="ECO:0000259" key="6">
    <source>
        <dbReference type="SMART" id="SM00385"/>
    </source>
</evidence>
<evidence type="ECO:0000256" key="5">
    <source>
        <dbReference type="RuleBase" id="RU000383"/>
    </source>
</evidence>
<dbReference type="InterPro" id="IPR036915">
    <property type="entry name" value="Cyclin-like_sf"/>
</dbReference>
<dbReference type="Gene3D" id="1.10.472.10">
    <property type="entry name" value="Cyclin-like"/>
    <property type="match status" value="2"/>
</dbReference>
<evidence type="ECO:0000256" key="1">
    <source>
        <dbReference type="ARBA" id="ARBA00009065"/>
    </source>
</evidence>
<evidence type="ECO:0000313" key="8">
    <source>
        <dbReference type="EMBL" id="ONK75629.1"/>
    </source>
</evidence>
<keyword evidence="3 5" id="KW-0195">Cyclin</keyword>
<dbReference type="SUPFAM" id="SSF47954">
    <property type="entry name" value="Cyclin-like"/>
    <property type="match status" value="2"/>
</dbReference>
<protein>
    <submittedName>
        <fullName evidence="8">Uncharacterized protein</fullName>
    </submittedName>
</protein>
<proteinExistence type="inferred from homology"/>
<dbReference type="PROSITE" id="PS00292">
    <property type="entry name" value="CYCLINS"/>
    <property type="match status" value="1"/>
</dbReference>
<dbReference type="SMART" id="SM01332">
    <property type="entry name" value="Cyclin_C"/>
    <property type="match status" value="1"/>
</dbReference>
<organism evidence="8 9">
    <name type="scientific">Asparagus officinalis</name>
    <name type="common">Garden asparagus</name>
    <dbReference type="NCBI Taxonomy" id="4686"/>
    <lineage>
        <taxon>Eukaryota</taxon>
        <taxon>Viridiplantae</taxon>
        <taxon>Streptophyta</taxon>
        <taxon>Embryophyta</taxon>
        <taxon>Tracheophyta</taxon>
        <taxon>Spermatophyta</taxon>
        <taxon>Magnoliopsida</taxon>
        <taxon>Liliopsida</taxon>
        <taxon>Asparagales</taxon>
        <taxon>Asparagaceae</taxon>
        <taxon>Asparagoideae</taxon>
        <taxon>Asparagus</taxon>
    </lineage>
</organism>
<feature type="domain" description="Cyclin-like" evidence="6">
    <location>
        <begin position="102"/>
        <end position="190"/>
    </location>
</feature>
<dbReference type="AlphaFoldDB" id="A0A5P1FFI9"/>
<evidence type="ECO:0000259" key="7">
    <source>
        <dbReference type="SMART" id="SM01332"/>
    </source>
</evidence>
<reference evidence="9" key="1">
    <citation type="journal article" date="2017" name="Nat. Commun.">
        <title>The asparagus genome sheds light on the origin and evolution of a young Y chromosome.</title>
        <authorList>
            <person name="Harkess A."/>
            <person name="Zhou J."/>
            <person name="Xu C."/>
            <person name="Bowers J.E."/>
            <person name="Van der Hulst R."/>
            <person name="Ayyampalayam S."/>
            <person name="Mercati F."/>
            <person name="Riccardi P."/>
            <person name="McKain M.R."/>
            <person name="Kakrana A."/>
            <person name="Tang H."/>
            <person name="Ray J."/>
            <person name="Groenendijk J."/>
            <person name="Arikit S."/>
            <person name="Mathioni S.M."/>
            <person name="Nakano M."/>
            <person name="Shan H."/>
            <person name="Telgmann-Rauber A."/>
            <person name="Kanno A."/>
            <person name="Yue Z."/>
            <person name="Chen H."/>
            <person name="Li W."/>
            <person name="Chen Y."/>
            <person name="Xu X."/>
            <person name="Zhang Y."/>
            <person name="Luo S."/>
            <person name="Chen H."/>
            <person name="Gao J."/>
            <person name="Mao Z."/>
            <person name="Pires J.C."/>
            <person name="Luo M."/>
            <person name="Kudrna D."/>
            <person name="Wing R.A."/>
            <person name="Meyers B.C."/>
            <person name="Yi K."/>
            <person name="Kong H."/>
            <person name="Lavrijsen P."/>
            <person name="Sunseri F."/>
            <person name="Falavigna A."/>
            <person name="Ye Y."/>
            <person name="Leebens-Mack J.H."/>
            <person name="Chen G."/>
        </authorList>
    </citation>
    <scope>NUCLEOTIDE SEQUENCE [LARGE SCALE GENOMIC DNA]</scope>
    <source>
        <strain evidence="9">cv. DH0086</strain>
    </source>
</reference>
<dbReference type="Proteomes" id="UP000243459">
    <property type="component" value="Chromosome 3"/>
</dbReference>
<gene>
    <name evidence="8" type="ORF">A4U43_C03F18890</name>
</gene>
<dbReference type="EMBL" id="CM007383">
    <property type="protein sequence ID" value="ONK75629.1"/>
    <property type="molecule type" value="Genomic_DNA"/>
</dbReference>
<keyword evidence="4" id="KW-0131">Cell cycle</keyword>
<dbReference type="InterPro" id="IPR048258">
    <property type="entry name" value="Cyclins_cyclin-box"/>
</dbReference>
<dbReference type="InterPro" id="IPR013763">
    <property type="entry name" value="Cyclin-like_dom"/>
</dbReference>
<sequence length="306" mass="34381">MGVRFNCASSTLLCAEDNSSILDFDDDAGDGHNGENEEFGLNGKQRCDLDGDSLMGFLLQLQSEESLSLMIKRECELLPRGDYSKRLMDGEMAVSVRGDAIDWITKVITQYSFSPLTACLSINYLDRFLSVYEVPKSKVWMTQLLSVACLSLAAKMEETEVPLILDLQVGEAKYMFEAKTIQRMELLVLNTLKWRMQAVTPFSFLDYFLNKFNNGDSKMMSLVSRSIELIINSIRGIGALEFRPSEIAAAAALVSLKEIQAIDIDKALTDCIIDLDKSPRSFKSLSFLRAKKPHWGFGCCKLKLWE</sequence>
<comment type="similarity">
    <text evidence="1">Belongs to the cyclin family. Cyclin D subfamily.</text>
</comment>
<dbReference type="FunFam" id="1.10.472.10:FF:000034">
    <property type="entry name" value="D2/4-type cyclin"/>
    <property type="match status" value="1"/>
</dbReference>
<dbReference type="Pfam" id="PF00134">
    <property type="entry name" value="Cyclin_N"/>
    <property type="match status" value="1"/>
</dbReference>
<feature type="domain" description="Cyclin C-terminal" evidence="7">
    <location>
        <begin position="199"/>
        <end position="304"/>
    </location>
</feature>
<name>A0A5P1FFI9_ASPOF</name>
<dbReference type="CDD" id="cd20544">
    <property type="entry name" value="CYCLIN_AtCycD-like_rpt2"/>
    <property type="match status" value="1"/>
</dbReference>
<dbReference type="CDD" id="cd20543">
    <property type="entry name" value="CYCLIN_AtCycD-like_rpt1"/>
    <property type="match status" value="1"/>
</dbReference>
<keyword evidence="2" id="KW-0132">Cell division</keyword>
<evidence type="ECO:0000313" key="9">
    <source>
        <dbReference type="Proteomes" id="UP000243459"/>
    </source>
</evidence>
<dbReference type="InterPro" id="IPR004367">
    <property type="entry name" value="Cyclin_C-dom"/>
</dbReference>
<evidence type="ECO:0000256" key="3">
    <source>
        <dbReference type="ARBA" id="ARBA00023127"/>
    </source>
</evidence>
<keyword evidence="9" id="KW-1185">Reference proteome</keyword>